<keyword evidence="2" id="KW-1185">Reference proteome</keyword>
<name>A0ABT6TMJ5_9BACL</name>
<evidence type="ECO:0000313" key="1">
    <source>
        <dbReference type="EMBL" id="MDI4648073.1"/>
    </source>
</evidence>
<gene>
    <name evidence="1" type="ORF">KB449_24195</name>
</gene>
<accession>A0ABT6TMJ5</accession>
<evidence type="ECO:0000313" key="2">
    <source>
        <dbReference type="Proteomes" id="UP001161691"/>
    </source>
</evidence>
<protein>
    <recommendedName>
        <fullName evidence="3">Restriction endonuclease</fullName>
    </recommendedName>
</protein>
<dbReference type="EMBL" id="JAGRPV010000001">
    <property type="protein sequence ID" value="MDI4648073.1"/>
    <property type="molecule type" value="Genomic_DNA"/>
</dbReference>
<dbReference type="RefSeq" id="WP_282910811.1">
    <property type="nucleotide sequence ID" value="NZ_JAGRPV010000001.1"/>
</dbReference>
<reference evidence="1" key="1">
    <citation type="submission" date="2023-04" db="EMBL/GenBank/DDBJ databases">
        <title>Comparative genomic analysis of Cohnella hashimotonis sp. nov., isolated from the International Space Station.</title>
        <authorList>
            <person name="Venkateswaran K."/>
            <person name="Simpson A."/>
        </authorList>
    </citation>
    <scope>NUCLEOTIDE SEQUENCE</scope>
    <source>
        <strain evidence="1">F6_2S_P_1</strain>
    </source>
</reference>
<dbReference type="Proteomes" id="UP001161691">
    <property type="component" value="Unassembled WGS sequence"/>
</dbReference>
<proteinExistence type="predicted"/>
<evidence type="ECO:0008006" key="3">
    <source>
        <dbReference type="Google" id="ProtNLM"/>
    </source>
</evidence>
<organism evidence="1 2">
    <name type="scientific">Cohnella hashimotonis</name>
    <dbReference type="NCBI Taxonomy" id="2826895"/>
    <lineage>
        <taxon>Bacteria</taxon>
        <taxon>Bacillati</taxon>
        <taxon>Bacillota</taxon>
        <taxon>Bacilli</taxon>
        <taxon>Bacillales</taxon>
        <taxon>Paenibacillaceae</taxon>
        <taxon>Cohnella</taxon>
    </lineage>
</organism>
<sequence length="201" mass="23040">MIPSYDREADLREKFNQFVSSKVTGVTEDYYSRLSVEDFEEIKTTLKDIHNIITYKTTVRFIDWVSERFPYVKENYQIYLDQVLGTKPSDNGYDLVVTGGVNIIAEIKCNKPINNGYKFGSAQRNGIVKDIRGLLEGKSKAKSVAPSNAYKFLVIYDFGEYTLKAVQHLIKNIEADLRGKVEVYDDSTTLTLEKVYIVFTK</sequence>
<comment type="caution">
    <text evidence="1">The sequence shown here is derived from an EMBL/GenBank/DDBJ whole genome shotgun (WGS) entry which is preliminary data.</text>
</comment>